<proteinExistence type="predicted"/>
<feature type="compositionally biased region" description="Polar residues" evidence="3">
    <location>
        <begin position="691"/>
        <end position="702"/>
    </location>
</feature>
<feature type="compositionally biased region" description="Basic and acidic residues" evidence="3">
    <location>
        <begin position="40"/>
        <end position="51"/>
    </location>
</feature>
<feature type="region of interest" description="Disordered" evidence="3">
    <location>
        <begin position="1"/>
        <end position="90"/>
    </location>
</feature>
<dbReference type="FunFam" id="1.10.340.30:FF:000020">
    <property type="entry name" value="Pre-mRNA splicing factor, putative"/>
    <property type="match status" value="1"/>
</dbReference>
<accession>A0A3A2ZQE2</accession>
<evidence type="ECO:0000313" key="5">
    <source>
        <dbReference type="EMBL" id="RJE25368.1"/>
    </source>
</evidence>
<dbReference type="InterPro" id="IPR011257">
    <property type="entry name" value="DNA_glycosylase"/>
</dbReference>
<dbReference type="STRING" id="2070753.A0A3A2ZQE2"/>
<comment type="caution">
    <text evidence="5">The sequence shown here is derived from an EMBL/GenBank/DDBJ whole genome shotgun (WGS) entry which is preliminary data.</text>
</comment>
<dbReference type="InterPro" id="IPR045138">
    <property type="entry name" value="MeCP2/MBD4"/>
</dbReference>
<dbReference type="PANTHER" id="PTHR15074:SF0">
    <property type="entry name" value="METHYL-CPG-BINDING DOMAIN PROTEIN 4-LIKE PROTEIN"/>
    <property type="match status" value="1"/>
</dbReference>
<gene>
    <name evidence="5" type="ORF">PHISCL_02259</name>
</gene>
<dbReference type="GO" id="GO:0006285">
    <property type="term" value="P:base-excision repair, AP site formation"/>
    <property type="evidence" value="ECO:0007669"/>
    <property type="project" value="UniProtKB-ARBA"/>
</dbReference>
<feature type="region of interest" description="Disordered" evidence="3">
    <location>
        <begin position="720"/>
        <end position="777"/>
    </location>
</feature>
<feature type="compositionally biased region" description="Basic and acidic residues" evidence="3">
    <location>
        <begin position="1"/>
        <end position="11"/>
    </location>
</feature>
<feature type="compositionally biased region" description="Basic and acidic residues" evidence="3">
    <location>
        <begin position="573"/>
        <end position="587"/>
    </location>
</feature>
<keyword evidence="2" id="KW-0539">Nucleus</keyword>
<evidence type="ECO:0000256" key="3">
    <source>
        <dbReference type="SAM" id="MobiDB-lite"/>
    </source>
</evidence>
<comment type="subcellular location">
    <subcellularLocation>
        <location evidence="1">Nucleus</location>
    </subcellularLocation>
</comment>
<feature type="compositionally biased region" description="Basic residues" evidence="3">
    <location>
        <begin position="12"/>
        <end position="29"/>
    </location>
</feature>
<dbReference type="Pfam" id="PF00730">
    <property type="entry name" value="HhH-GPD"/>
    <property type="match status" value="1"/>
</dbReference>
<dbReference type="OrthoDB" id="10265068at2759"/>
<feature type="compositionally biased region" description="Acidic residues" evidence="3">
    <location>
        <begin position="423"/>
        <end position="434"/>
    </location>
</feature>
<evidence type="ECO:0000259" key="4">
    <source>
        <dbReference type="Pfam" id="PF00730"/>
    </source>
</evidence>
<feature type="compositionally biased region" description="Basic and acidic residues" evidence="3">
    <location>
        <begin position="490"/>
        <end position="505"/>
    </location>
</feature>
<evidence type="ECO:0000313" key="6">
    <source>
        <dbReference type="Proteomes" id="UP000266188"/>
    </source>
</evidence>
<feature type="compositionally biased region" description="Polar residues" evidence="3">
    <location>
        <begin position="470"/>
        <end position="486"/>
    </location>
</feature>
<feature type="compositionally biased region" description="Polar residues" evidence="3">
    <location>
        <begin position="299"/>
        <end position="311"/>
    </location>
</feature>
<evidence type="ECO:0000256" key="1">
    <source>
        <dbReference type="ARBA" id="ARBA00004123"/>
    </source>
</evidence>
<keyword evidence="6" id="KW-1185">Reference proteome</keyword>
<feature type="compositionally biased region" description="Low complexity" evidence="3">
    <location>
        <begin position="52"/>
        <end position="61"/>
    </location>
</feature>
<dbReference type="GO" id="GO:0003677">
    <property type="term" value="F:DNA binding"/>
    <property type="evidence" value="ECO:0007669"/>
    <property type="project" value="InterPro"/>
</dbReference>
<feature type="compositionally biased region" description="Low complexity" evidence="3">
    <location>
        <begin position="722"/>
        <end position="734"/>
    </location>
</feature>
<dbReference type="InterPro" id="IPR003265">
    <property type="entry name" value="HhH-GPD_domain"/>
</dbReference>
<feature type="region of interest" description="Disordered" evidence="3">
    <location>
        <begin position="200"/>
        <end position="247"/>
    </location>
</feature>
<reference evidence="6" key="1">
    <citation type="submission" date="2017-02" db="EMBL/GenBank/DDBJ databases">
        <authorList>
            <person name="Tafer H."/>
            <person name="Lopandic K."/>
        </authorList>
    </citation>
    <scope>NUCLEOTIDE SEQUENCE [LARGE SCALE GENOMIC DNA]</scope>
    <source>
        <strain evidence="6">CBS 366.77</strain>
    </source>
</reference>
<name>A0A3A2ZQE2_9EURO</name>
<dbReference type="Gene3D" id="1.10.340.30">
    <property type="entry name" value="Hypothetical protein, domain 2"/>
    <property type="match status" value="1"/>
</dbReference>
<feature type="compositionally biased region" description="Polar residues" evidence="3">
    <location>
        <begin position="369"/>
        <end position="380"/>
    </location>
</feature>
<feature type="region of interest" description="Disordered" evidence="3">
    <location>
        <begin position="263"/>
        <end position="703"/>
    </location>
</feature>
<sequence>MNGQSDSDKAFKTRPRHAKSPYFPARRRSERLSKNASRTITHENEDPEQHNNNHVVNGDGNDTAEEKENGHPPQSQSNGYDYDNANGDAGQVGDAIAEEDILLASIEPDSRDQLLQFIASHPFLRRGWYPVLKSERRRFTEDLVKEAREIGLDEGAFDGLMKYVRRTYLELYANITSGLDVTGDGSEFGDEIDDLAEAAQKEDKGARKRKRESTGQPNVTTRGRKKARPSAEGDFDSGRSSSSTKHHAMRMENYQELESVSIPSGTLNLGTPSLGTPIRGTPAPGALTQENHQEIDSPSVANGTPASNDNSVAYEAHSANYDRNEAMSNIETHHAQEATRSAVEPPIPQEQGDALNPQTEDTPAEDIQMENTQDESTQAEDVQAEVTRMEGVETRNTSAEDIQVDDNRVEDTQLQDSRAQDSQAEDTQAEDIQAEDTQTQNREGEDTQEGSIRAKNIPAENPREEHGPTLGTQTEPAQEETPQNECIQPEAKHAQDPQEDTHAETSVEEVIYPKDSQAGDTQAEDTSEWEELPSILGNSGSNKKDKSSPLRDSPTYPSPGQSASAIPNPRHPNAREKSPQKTSDNSKKQPSARTARNYRKRLFRRRRISQRKRELADLKLQQLPTPNHVPNDSGKEAIEGNPSGLAENNDGFTQQGVTSGDEEKSKYFLNLRKNRINRKGVSRRKNRTNQDRPSTSKYLSTETLRDMVEDVDLPSEFYMTESSSSDVPSDISSIEDNSPLHPSQPLRTPDQTMDSEPKTTVSPGKLPQHIKPSRPKLPKVSRYFPKPLFDPDSCLPFPSIDTPTFGLIQEQLAHDPFRLLLATIFLNRTRGGVALPVLFKVFGQYPTVEAMATAECSNLVSMIHCLGFQNQRAKKCISLAQMWISNPPSKGKRYRKIHYPQKQDGRDVGNEECIGDDDSRVAWEIAHLPGVGAYSLDSWRIFCRDELRGLADDWKGTGAKSPDFVPEWKSVLPHDKELRAYLTWMWLKEGWVWDRQTGQRTRASDKMMQAARKGGVAHEEDGNWVLETSPVKAANGLHGLE</sequence>
<feature type="compositionally biased region" description="Basic and acidic residues" evidence="3">
    <location>
        <begin position="320"/>
        <end position="337"/>
    </location>
</feature>
<feature type="compositionally biased region" description="Basic residues" evidence="3">
    <location>
        <begin position="596"/>
        <end position="610"/>
    </location>
</feature>
<dbReference type="Proteomes" id="UP000266188">
    <property type="component" value="Unassembled WGS sequence"/>
</dbReference>
<dbReference type="AlphaFoldDB" id="A0A3A2ZQE2"/>
<feature type="compositionally biased region" description="Acidic residues" evidence="3">
    <location>
        <begin position="522"/>
        <end position="531"/>
    </location>
</feature>
<feature type="compositionally biased region" description="Polar residues" evidence="3">
    <location>
        <begin position="263"/>
        <end position="274"/>
    </location>
</feature>
<protein>
    <recommendedName>
        <fullName evidence="4">HhH-GPD domain-containing protein</fullName>
    </recommendedName>
</protein>
<feature type="domain" description="HhH-GPD" evidence="4">
    <location>
        <begin position="823"/>
        <end position="905"/>
    </location>
</feature>
<dbReference type="SUPFAM" id="SSF48150">
    <property type="entry name" value="DNA-glycosylase"/>
    <property type="match status" value="1"/>
</dbReference>
<dbReference type="EMBL" id="MVGC01000049">
    <property type="protein sequence ID" value="RJE25368.1"/>
    <property type="molecule type" value="Genomic_DNA"/>
</dbReference>
<dbReference type="GO" id="GO:0003824">
    <property type="term" value="F:catalytic activity"/>
    <property type="evidence" value="ECO:0007669"/>
    <property type="project" value="InterPro"/>
</dbReference>
<dbReference type="GO" id="GO:0005634">
    <property type="term" value="C:nucleus"/>
    <property type="evidence" value="ECO:0007669"/>
    <property type="project" value="UniProtKB-SubCell"/>
</dbReference>
<dbReference type="PANTHER" id="PTHR15074">
    <property type="entry name" value="METHYL-CPG-BINDING PROTEIN"/>
    <property type="match status" value="1"/>
</dbReference>
<evidence type="ECO:0000256" key="2">
    <source>
        <dbReference type="ARBA" id="ARBA00023242"/>
    </source>
</evidence>
<feature type="compositionally biased region" description="Basic residues" evidence="3">
    <location>
        <begin position="672"/>
        <end position="687"/>
    </location>
</feature>
<feature type="compositionally biased region" description="Polar residues" evidence="3">
    <location>
        <begin position="412"/>
        <end position="422"/>
    </location>
</feature>
<feature type="compositionally biased region" description="Polar residues" evidence="3">
    <location>
        <begin position="745"/>
        <end position="762"/>
    </location>
</feature>
<organism evidence="5 6">
    <name type="scientific">Aspergillus sclerotialis</name>
    <dbReference type="NCBI Taxonomy" id="2070753"/>
    <lineage>
        <taxon>Eukaryota</taxon>
        <taxon>Fungi</taxon>
        <taxon>Dikarya</taxon>
        <taxon>Ascomycota</taxon>
        <taxon>Pezizomycotina</taxon>
        <taxon>Eurotiomycetes</taxon>
        <taxon>Eurotiomycetidae</taxon>
        <taxon>Eurotiales</taxon>
        <taxon>Aspergillaceae</taxon>
        <taxon>Aspergillus</taxon>
        <taxon>Aspergillus subgen. Polypaecilum</taxon>
    </lineage>
</organism>